<sequence length="241" mass="27046">MMQLLDQALQNLSGLVLPMRADKAVRSLITTPAVAQAENMKLCAFDLDVPQLPADCGPLDIGKHVLPYCGPQFKAARHGLHLSEMGSVLQFFSEQSRITREWIRTANFEALGLTKFSDIRSLQPLPDGSFPNKTIRQALGTISSAKKVIEEVEDIPRSWLEEAESAEARCEEWKEKVKRSNEELAAAGLEPRTLEWPTIPGISIQSRASDTLLRRVRRELRWSQEDVSELRRRLPESGDSA</sequence>
<gene>
    <name evidence="2" type="ORF">BD324DRAFT_425703</name>
</gene>
<organism evidence="2 3">
    <name type="scientific">Kockovaella imperatae</name>
    <dbReference type="NCBI Taxonomy" id="4999"/>
    <lineage>
        <taxon>Eukaryota</taxon>
        <taxon>Fungi</taxon>
        <taxon>Dikarya</taxon>
        <taxon>Basidiomycota</taxon>
        <taxon>Agaricomycotina</taxon>
        <taxon>Tremellomycetes</taxon>
        <taxon>Tremellales</taxon>
        <taxon>Cuniculitremaceae</taxon>
        <taxon>Kockovaella</taxon>
    </lineage>
</organism>
<evidence type="ECO:0000313" key="2">
    <source>
        <dbReference type="EMBL" id="ORX37100.1"/>
    </source>
</evidence>
<name>A0A1Y1UGA3_9TREE</name>
<dbReference type="Proteomes" id="UP000193218">
    <property type="component" value="Unassembled WGS sequence"/>
</dbReference>
<dbReference type="InParanoid" id="A0A1Y1UGA3"/>
<accession>A0A1Y1UGA3</accession>
<keyword evidence="3" id="KW-1185">Reference proteome</keyword>
<comment type="caution">
    <text evidence="2">The sequence shown here is derived from an EMBL/GenBank/DDBJ whole genome shotgun (WGS) entry which is preliminary data.</text>
</comment>
<dbReference type="RefSeq" id="XP_021871138.1">
    <property type="nucleotide sequence ID" value="XM_022012748.1"/>
</dbReference>
<dbReference type="GeneID" id="33554556"/>
<evidence type="ECO:0000256" key="1">
    <source>
        <dbReference type="SAM" id="Coils"/>
    </source>
</evidence>
<dbReference type="EMBL" id="NBSH01000006">
    <property type="protein sequence ID" value="ORX37100.1"/>
    <property type="molecule type" value="Genomic_DNA"/>
</dbReference>
<feature type="coiled-coil region" evidence="1">
    <location>
        <begin position="163"/>
        <end position="233"/>
    </location>
</feature>
<proteinExistence type="predicted"/>
<keyword evidence="1" id="KW-0175">Coiled coil</keyword>
<protein>
    <submittedName>
        <fullName evidence="2">Uncharacterized protein</fullName>
    </submittedName>
</protein>
<reference evidence="2 3" key="1">
    <citation type="submission" date="2017-03" db="EMBL/GenBank/DDBJ databases">
        <title>Widespread Adenine N6-methylation of Active Genes in Fungi.</title>
        <authorList>
            <consortium name="DOE Joint Genome Institute"/>
            <person name="Mondo S.J."/>
            <person name="Dannebaum R.O."/>
            <person name="Kuo R.C."/>
            <person name="Louie K.B."/>
            <person name="Bewick A.J."/>
            <person name="Labutti K."/>
            <person name="Haridas S."/>
            <person name="Kuo A."/>
            <person name="Salamov A."/>
            <person name="Ahrendt S.R."/>
            <person name="Lau R."/>
            <person name="Bowen B.P."/>
            <person name="Lipzen A."/>
            <person name="Sullivan W."/>
            <person name="Andreopoulos W.B."/>
            <person name="Clum A."/>
            <person name="Lindquist E."/>
            <person name="Daum C."/>
            <person name="Northen T.R."/>
            <person name="Ramamoorthy G."/>
            <person name="Schmitz R.J."/>
            <person name="Gryganskyi A."/>
            <person name="Culley D."/>
            <person name="Magnuson J."/>
            <person name="James T.Y."/>
            <person name="O'Malley M.A."/>
            <person name="Stajich J.E."/>
            <person name="Spatafora J.W."/>
            <person name="Visel A."/>
            <person name="Grigoriev I.V."/>
        </authorList>
    </citation>
    <scope>NUCLEOTIDE SEQUENCE [LARGE SCALE GENOMIC DNA]</scope>
    <source>
        <strain evidence="2 3">NRRL Y-17943</strain>
    </source>
</reference>
<dbReference type="AlphaFoldDB" id="A0A1Y1UGA3"/>
<evidence type="ECO:0000313" key="3">
    <source>
        <dbReference type="Proteomes" id="UP000193218"/>
    </source>
</evidence>